<name>A0A3A3Z0J7_9ACTN</name>
<organism evidence="9 10">
    <name type="scientific">Vallicoccus soli</name>
    <dbReference type="NCBI Taxonomy" id="2339232"/>
    <lineage>
        <taxon>Bacteria</taxon>
        <taxon>Bacillati</taxon>
        <taxon>Actinomycetota</taxon>
        <taxon>Actinomycetes</taxon>
        <taxon>Motilibacterales</taxon>
        <taxon>Vallicoccaceae</taxon>
        <taxon>Vallicoccus</taxon>
    </lineage>
</organism>
<dbReference type="Gene3D" id="3.30.1130.10">
    <property type="match status" value="1"/>
</dbReference>
<evidence type="ECO:0000256" key="2">
    <source>
        <dbReference type="ARBA" id="ARBA00005013"/>
    </source>
</evidence>
<keyword evidence="4 6" id="KW-0289">Folate biosynthesis</keyword>
<dbReference type="InterPro" id="IPR006156">
    <property type="entry name" value="Dihydroneopterin_aldolase"/>
</dbReference>
<dbReference type="EC" id="4.1.2.25" evidence="6"/>
<feature type="domain" description="Dihydroneopterin aldolase/epimerase" evidence="8">
    <location>
        <begin position="28"/>
        <end position="140"/>
    </location>
</feature>
<evidence type="ECO:0000256" key="4">
    <source>
        <dbReference type="ARBA" id="ARBA00022909"/>
    </source>
</evidence>
<feature type="compositionally biased region" description="Low complexity" evidence="7">
    <location>
        <begin position="1"/>
        <end position="10"/>
    </location>
</feature>
<dbReference type="NCBIfam" id="TIGR00525">
    <property type="entry name" value="folB"/>
    <property type="match status" value="1"/>
</dbReference>
<dbReference type="EMBL" id="QZEZ01000004">
    <property type="protein sequence ID" value="RJK96031.1"/>
    <property type="molecule type" value="Genomic_DNA"/>
</dbReference>
<reference evidence="9 10" key="1">
    <citation type="submission" date="2018-09" db="EMBL/GenBank/DDBJ databases">
        <title>YIM 75000 draft genome.</title>
        <authorList>
            <person name="Tang S."/>
            <person name="Feng Y."/>
        </authorList>
    </citation>
    <scope>NUCLEOTIDE SEQUENCE [LARGE SCALE GENOMIC DNA]</scope>
    <source>
        <strain evidence="9 10">YIM 75000</strain>
    </source>
</reference>
<evidence type="ECO:0000259" key="8">
    <source>
        <dbReference type="SMART" id="SM00905"/>
    </source>
</evidence>
<evidence type="ECO:0000256" key="5">
    <source>
        <dbReference type="ARBA" id="ARBA00023239"/>
    </source>
</evidence>
<evidence type="ECO:0000256" key="1">
    <source>
        <dbReference type="ARBA" id="ARBA00001353"/>
    </source>
</evidence>
<accession>A0A3A3Z0J7</accession>
<dbReference type="InterPro" id="IPR043133">
    <property type="entry name" value="GTP-CH-I_C/QueF"/>
</dbReference>
<dbReference type="GO" id="GO:0046654">
    <property type="term" value="P:tetrahydrofolate biosynthetic process"/>
    <property type="evidence" value="ECO:0007669"/>
    <property type="project" value="UniProtKB-UniRule"/>
</dbReference>
<evidence type="ECO:0000256" key="3">
    <source>
        <dbReference type="ARBA" id="ARBA00005708"/>
    </source>
</evidence>
<dbReference type="SMART" id="SM00905">
    <property type="entry name" value="FolB"/>
    <property type="match status" value="1"/>
</dbReference>
<sequence>MSTGRTAGAGSPAGGGGPGAPRRGLDRIALRGVRARGRHGVLAHEREGGQWFVVDVVLELDTAPAAATDDLALTADYGAVARAVVGLVEGEPVALVETLAERVAALCLAQGPVQAVEVTVHKPQAPVDVPFEDVAVTVRRTRG</sequence>
<dbReference type="GO" id="GO:0046656">
    <property type="term" value="P:folic acid biosynthetic process"/>
    <property type="evidence" value="ECO:0007669"/>
    <property type="project" value="UniProtKB-UniRule"/>
</dbReference>
<protein>
    <recommendedName>
        <fullName evidence="6">7,8-dihydroneopterin aldolase</fullName>
        <ecNumber evidence="6">4.1.2.25</ecNumber>
    </recommendedName>
</protein>
<evidence type="ECO:0000313" key="10">
    <source>
        <dbReference type="Proteomes" id="UP000265614"/>
    </source>
</evidence>
<comment type="caution">
    <text evidence="9">The sequence shown here is derived from an EMBL/GenBank/DDBJ whole genome shotgun (WGS) entry which is preliminary data.</text>
</comment>
<comment type="similarity">
    <text evidence="3 6">Belongs to the DHNA family.</text>
</comment>
<dbReference type="NCBIfam" id="TIGR00526">
    <property type="entry name" value="folB_dom"/>
    <property type="match status" value="1"/>
</dbReference>
<dbReference type="PANTHER" id="PTHR42844:SF1">
    <property type="entry name" value="DIHYDRONEOPTERIN ALDOLASE 1-RELATED"/>
    <property type="match status" value="1"/>
</dbReference>
<dbReference type="CDD" id="cd00534">
    <property type="entry name" value="DHNA_DHNTPE"/>
    <property type="match status" value="1"/>
</dbReference>
<dbReference type="FunFam" id="3.30.1130.10:FF:000003">
    <property type="entry name" value="7,8-dihydroneopterin aldolase"/>
    <property type="match status" value="1"/>
</dbReference>
<dbReference type="GO" id="GO:0005737">
    <property type="term" value="C:cytoplasm"/>
    <property type="evidence" value="ECO:0007669"/>
    <property type="project" value="TreeGrafter"/>
</dbReference>
<dbReference type="PANTHER" id="PTHR42844">
    <property type="entry name" value="DIHYDRONEOPTERIN ALDOLASE 1-RELATED"/>
    <property type="match status" value="1"/>
</dbReference>
<dbReference type="AlphaFoldDB" id="A0A3A3Z0J7"/>
<dbReference type="InterPro" id="IPR006157">
    <property type="entry name" value="FolB_dom"/>
</dbReference>
<gene>
    <name evidence="9" type="primary">folB</name>
    <name evidence="9" type="ORF">D5H78_10740</name>
</gene>
<evidence type="ECO:0000256" key="6">
    <source>
        <dbReference type="RuleBase" id="RU362079"/>
    </source>
</evidence>
<dbReference type="GO" id="GO:0004150">
    <property type="term" value="F:dihydroneopterin aldolase activity"/>
    <property type="evidence" value="ECO:0007669"/>
    <property type="project" value="UniProtKB-UniRule"/>
</dbReference>
<comment type="pathway">
    <text evidence="2 6">Cofactor biosynthesis; tetrahydrofolate biosynthesis; 2-amino-4-hydroxy-6-hydroxymethyl-7,8-dihydropteridine diphosphate from 7,8-dihydroneopterin triphosphate: step 3/4.</text>
</comment>
<dbReference type="Pfam" id="PF02152">
    <property type="entry name" value="FolB"/>
    <property type="match status" value="1"/>
</dbReference>
<dbReference type="RefSeq" id="WP_119950457.1">
    <property type="nucleotide sequence ID" value="NZ_QZEZ01000004.1"/>
</dbReference>
<proteinExistence type="inferred from homology"/>
<comment type="catalytic activity">
    <reaction evidence="1 6">
        <text>7,8-dihydroneopterin = 6-hydroxymethyl-7,8-dihydropterin + glycolaldehyde</text>
        <dbReference type="Rhea" id="RHEA:10540"/>
        <dbReference type="ChEBI" id="CHEBI:17001"/>
        <dbReference type="ChEBI" id="CHEBI:17071"/>
        <dbReference type="ChEBI" id="CHEBI:44841"/>
        <dbReference type="EC" id="4.1.2.25"/>
    </reaction>
</comment>
<keyword evidence="10" id="KW-1185">Reference proteome</keyword>
<evidence type="ECO:0000313" key="9">
    <source>
        <dbReference type="EMBL" id="RJK96031.1"/>
    </source>
</evidence>
<evidence type="ECO:0000256" key="7">
    <source>
        <dbReference type="SAM" id="MobiDB-lite"/>
    </source>
</evidence>
<dbReference type="Proteomes" id="UP000265614">
    <property type="component" value="Unassembled WGS sequence"/>
</dbReference>
<dbReference type="UniPathway" id="UPA00077">
    <property type="reaction ID" value="UER00154"/>
</dbReference>
<dbReference type="SUPFAM" id="SSF55620">
    <property type="entry name" value="Tetrahydrobiopterin biosynthesis enzymes-like"/>
    <property type="match status" value="1"/>
</dbReference>
<keyword evidence="5 6" id="KW-0456">Lyase</keyword>
<feature type="region of interest" description="Disordered" evidence="7">
    <location>
        <begin position="1"/>
        <end position="23"/>
    </location>
</feature>
<dbReference type="OrthoDB" id="3212934at2"/>
<comment type="function">
    <text evidence="6">Catalyzes the conversion of 7,8-dihydroneopterin to 6-hydroxymethyl-7,8-dihydropterin.</text>
</comment>